<evidence type="ECO:0000313" key="2">
    <source>
        <dbReference type="Proteomes" id="UP001597280"/>
    </source>
</evidence>
<protein>
    <submittedName>
        <fullName evidence="1">Uncharacterized protein</fullName>
    </submittedName>
</protein>
<organism evidence="1 2">
    <name type="scientific">Brachybacterium rhamnosum</name>
    <dbReference type="NCBI Taxonomy" id="173361"/>
    <lineage>
        <taxon>Bacteria</taxon>
        <taxon>Bacillati</taxon>
        <taxon>Actinomycetota</taxon>
        <taxon>Actinomycetes</taxon>
        <taxon>Micrococcales</taxon>
        <taxon>Dermabacteraceae</taxon>
        <taxon>Brachybacterium</taxon>
    </lineage>
</organism>
<evidence type="ECO:0000313" key="1">
    <source>
        <dbReference type="EMBL" id="MFD1836401.1"/>
    </source>
</evidence>
<comment type="caution">
    <text evidence="1">The sequence shown here is derived from an EMBL/GenBank/DDBJ whole genome shotgun (WGS) entry which is preliminary data.</text>
</comment>
<dbReference type="Proteomes" id="UP001597280">
    <property type="component" value="Unassembled WGS sequence"/>
</dbReference>
<proteinExistence type="predicted"/>
<accession>A0ABW4Q3R1</accession>
<dbReference type="EMBL" id="JBHUFL010000003">
    <property type="protein sequence ID" value="MFD1836401.1"/>
    <property type="molecule type" value="Genomic_DNA"/>
</dbReference>
<dbReference type="RefSeq" id="WP_343905860.1">
    <property type="nucleotide sequence ID" value="NZ_BAAAIS010000003.1"/>
</dbReference>
<name>A0ABW4Q3R1_9MICO</name>
<sequence length="164" mass="17750">MTNRPKQIGTAGESAVVATAQTLGFPWAERLVLHGAKDIGDVRLALGVHLEVKSGHAAETASDALIETWMRELETELENADALAGALITKRKGISGARAHLWWAHVRSSWLATWRCYPPHPAFGQVGPDATVRMTLDSLLAQLRATGYGDPLPTDTTTDLETTR</sequence>
<keyword evidence="2" id="KW-1185">Reference proteome</keyword>
<gene>
    <name evidence="1" type="ORF">ACFSDA_15155</name>
</gene>
<reference evidence="2" key="1">
    <citation type="journal article" date="2019" name="Int. J. Syst. Evol. Microbiol.">
        <title>The Global Catalogue of Microorganisms (GCM) 10K type strain sequencing project: providing services to taxonomists for standard genome sequencing and annotation.</title>
        <authorList>
            <consortium name="The Broad Institute Genomics Platform"/>
            <consortium name="The Broad Institute Genome Sequencing Center for Infectious Disease"/>
            <person name="Wu L."/>
            <person name="Ma J."/>
        </authorList>
    </citation>
    <scope>NUCLEOTIDE SEQUENCE [LARGE SCALE GENOMIC DNA]</scope>
    <source>
        <strain evidence="2">JCM 11650</strain>
    </source>
</reference>